<proteinExistence type="predicted"/>
<dbReference type="Proteomes" id="UP000308652">
    <property type="component" value="Unassembled WGS sequence"/>
</dbReference>
<dbReference type="STRING" id="68775.A0A5C3LED2"/>
<dbReference type="InterPro" id="IPR046341">
    <property type="entry name" value="SET_dom_sf"/>
</dbReference>
<organism evidence="2 3">
    <name type="scientific">Crucibulum laeve</name>
    <dbReference type="NCBI Taxonomy" id="68775"/>
    <lineage>
        <taxon>Eukaryota</taxon>
        <taxon>Fungi</taxon>
        <taxon>Dikarya</taxon>
        <taxon>Basidiomycota</taxon>
        <taxon>Agaricomycotina</taxon>
        <taxon>Agaricomycetes</taxon>
        <taxon>Agaricomycetidae</taxon>
        <taxon>Agaricales</taxon>
        <taxon>Agaricineae</taxon>
        <taxon>Nidulariaceae</taxon>
        <taxon>Crucibulum</taxon>
    </lineage>
</organism>
<dbReference type="SUPFAM" id="SSF82199">
    <property type="entry name" value="SET domain"/>
    <property type="match status" value="1"/>
</dbReference>
<dbReference type="CDD" id="cd20071">
    <property type="entry name" value="SET_SMYD"/>
    <property type="match status" value="1"/>
</dbReference>
<gene>
    <name evidence="2" type="ORF">BDQ12DRAFT_136598</name>
</gene>
<sequence length="365" mass="40836">MPIRRLDSTYDEEPIGWSECFVTSSVKRQIHETAGFGRAPPQPERVNFRISPTPGMGLGMFATCSLKMGDLILSERPLIVVPVGIRADFRKPPGFTDEQYSQAALFEWEKNLEICVKRMFPENRKAFYALTNSHTEDGSGPVIGRIRTNGFGLGDGFYDKECGVTAGGYSATCDKMSRINHSCRPNTTHSFDVASFSFQLRATRDIKPGDQLFYSYAEVSLSAAGRKQELAPYGFECTCASCSGDTAKSDRIRTNLVSLVCDNRLQYDTWARKPRHLRDNKMLQSSLDLLSSLENEGLTSTPYYPLLVCTVSEIYTQLGDTENANLYLHRQEAWKTARNEEALTWDGILGKVKNKLNLSSLSPLI</sequence>
<dbReference type="Gene3D" id="2.170.270.10">
    <property type="entry name" value="SET domain"/>
    <property type="match status" value="1"/>
</dbReference>
<dbReference type="OrthoDB" id="5945798at2759"/>
<dbReference type="PANTHER" id="PTHR47332">
    <property type="entry name" value="SET DOMAIN-CONTAINING PROTEIN 5"/>
    <property type="match status" value="1"/>
</dbReference>
<name>A0A5C3LED2_9AGAR</name>
<evidence type="ECO:0000313" key="3">
    <source>
        <dbReference type="Proteomes" id="UP000308652"/>
    </source>
</evidence>
<dbReference type="PROSITE" id="PS50280">
    <property type="entry name" value="SET"/>
    <property type="match status" value="1"/>
</dbReference>
<evidence type="ECO:0000313" key="2">
    <source>
        <dbReference type="EMBL" id="TFK31444.1"/>
    </source>
</evidence>
<dbReference type="AlphaFoldDB" id="A0A5C3LED2"/>
<feature type="domain" description="SET" evidence="1">
    <location>
        <begin position="46"/>
        <end position="217"/>
    </location>
</feature>
<dbReference type="InterPro" id="IPR053185">
    <property type="entry name" value="SET_domain_protein"/>
</dbReference>
<evidence type="ECO:0000259" key="1">
    <source>
        <dbReference type="PROSITE" id="PS50280"/>
    </source>
</evidence>
<dbReference type="SMART" id="SM00317">
    <property type="entry name" value="SET"/>
    <property type="match status" value="1"/>
</dbReference>
<accession>A0A5C3LED2</accession>
<reference evidence="2 3" key="1">
    <citation type="journal article" date="2019" name="Nat. Ecol. Evol.">
        <title>Megaphylogeny resolves global patterns of mushroom evolution.</title>
        <authorList>
            <person name="Varga T."/>
            <person name="Krizsan K."/>
            <person name="Foldi C."/>
            <person name="Dima B."/>
            <person name="Sanchez-Garcia M."/>
            <person name="Sanchez-Ramirez S."/>
            <person name="Szollosi G.J."/>
            <person name="Szarkandi J.G."/>
            <person name="Papp V."/>
            <person name="Albert L."/>
            <person name="Andreopoulos W."/>
            <person name="Angelini C."/>
            <person name="Antonin V."/>
            <person name="Barry K.W."/>
            <person name="Bougher N.L."/>
            <person name="Buchanan P."/>
            <person name="Buyck B."/>
            <person name="Bense V."/>
            <person name="Catcheside P."/>
            <person name="Chovatia M."/>
            <person name="Cooper J."/>
            <person name="Damon W."/>
            <person name="Desjardin D."/>
            <person name="Finy P."/>
            <person name="Geml J."/>
            <person name="Haridas S."/>
            <person name="Hughes K."/>
            <person name="Justo A."/>
            <person name="Karasinski D."/>
            <person name="Kautmanova I."/>
            <person name="Kiss B."/>
            <person name="Kocsube S."/>
            <person name="Kotiranta H."/>
            <person name="LaButti K.M."/>
            <person name="Lechner B.E."/>
            <person name="Liimatainen K."/>
            <person name="Lipzen A."/>
            <person name="Lukacs Z."/>
            <person name="Mihaltcheva S."/>
            <person name="Morgado L.N."/>
            <person name="Niskanen T."/>
            <person name="Noordeloos M.E."/>
            <person name="Ohm R.A."/>
            <person name="Ortiz-Santana B."/>
            <person name="Ovrebo C."/>
            <person name="Racz N."/>
            <person name="Riley R."/>
            <person name="Savchenko A."/>
            <person name="Shiryaev A."/>
            <person name="Soop K."/>
            <person name="Spirin V."/>
            <person name="Szebenyi C."/>
            <person name="Tomsovsky M."/>
            <person name="Tulloss R.E."/>
            <person name="Uehling J."/>
            <person name="Grigoriev I.V."/>
            <person name="Vagvolgyi C."/>
            <person name="Papp T."/>
            <person name="Martin F.M."/>
            <person name="Miettinen O."/>
            <person name="Hibbett D.S."/>
            <person name="Nagy L.G."/>
        </authorList>
    </citation>
    <scope>NUCLEOTIDE SEQUENCE [LARGE SCALE GENOMIC DNA]</scope>
    <source>
        <strain evidence="2 3">CBS 166.37</strain>
    </source>
</reference>
<dbReference type="EMBL" id="ML213751">
    <property type="protein sequence ID" value="TFK31444.1"/>
    <property type="molecule type" value="Genomic_DNA"/>
</dbReference>
<dbReference type="InterPro" id="IPR001214">
    <property type="entry name" value="SET_dom"/>
</dbReference>
<keyword evidence="3" id="KW-1185">Reference proteome</keyword>
<dbReference type="PANTHER" id="PTHR47332:SF4">
    <property type="entry name" value="SET DOMAIN-CONTAINING PROTEIN 5"/>
    <property type="match status" value="1"/>
</dbReference>
<dbReference type="Pfam" id="PF00856">
    <property type="entry name" value="SET"/>
    <property type="match status" value="1"/>
</dbReference>
<protein>
    <recommendedName>
        <fullName evidence="1">SET domain-containing protein</fullName>
    </recommendedName>
</protein>